<dbReference type="Pfam" id="PF07715">
    <property type="entry name" value="Plug"/>
    <property type="match status" value="1"/>
</dbReference>
<keyword evidence="3 8" id="KW-1134">Transmembrane beta strand</keyword>
<reference evidence="14 15" key="1">
    <citation type="submission" date="2016-07" db="EMBL/GenBank/DDBJ databases">
        <title>Draft Genome Sequence of Methylobrevis pamukkalensis PK2.</title>
        <authorList>
            <person name="Vasilenko O.V."/>
            <person name="Doronina N.V."/>
            <person name="Shmareva M.N."/>
            <person name="Tarlachkov S.V."/>
            <person name="Mustakhimov I."/>
            <person name="Trotsenko Y.A."/>
        </authorList>
    </citation>
    <scope>NUCLEOTIDE SEQUENCE [LARGE SCALE GENOMIC DNA]</scope>
    <source>
        <strain evidence="14 15">PK2</strain>
    </source>
</reference>
<dbReference type="SUPFAM" id="SSF56935">
    <property type="entry name" value="Porins"/>
    <property type="match status" value="1"/>
</dbReference>
<feature type="domain" description="TonB-dependent receptor-like beta-barrel" evidence="12">
    <location>
        <begin position="261"/>
        <end position="708"/>
    </location>
</feature>
<dbReference type="PANTHER" id="PTHR40980:SF4">
    <property type="entry name" value="TONB-DEPENDENT RECEPTOR-LIKE BETA-BARREL DOMAIN-CONTAINING PROTEIN"/>
    <property type="match status" value="1"/>
</dbReference>
<evidence type="ECO:0000256" key="10">
    <source>
        <dbReference type="SAM" id="MobiDB-lite"/>
    </source>
</evidence>
<dbReference type="PROSITE" id="PS52016">
    <property type="entry name" value="TONB_DEPENDENT_REC_3"/>
    <property type="match status" value="1"/>
</dbReference>
<feature type="chain" id="PRO_5009129000" evidence="11">
    <location>
        <begin position="21"/>
        <end position="739"/>
    </location>
</feature>
<keyword evidence="2 8" id="KW-0813">Transport</keyword>
<evidence type="ECO:0000256" key="8">
    <source>
        <dbReference type="PROSITE-ProRule" id="PRU01360"/>
    </source>
</evidence>
<dbReference type="Pfam" id="PF00593">
    <property type="entry name" value="TonB_dep_Rec_b-barrel"/>
    <property type="match status" value="1"/>
</dbReference>
<dbReference type="EMBL" id="MCRJ01000008">
    <property type="protein sequence ID" value="ODN72084.1"/>
    <property type="molecule type" value="Genomic_DNA"/>
</dbReference>
<dbReference type="InterPro" id="IPR000531">
    <property type="entry name" value="Beta-barrel_TonB"/>
</dbReference>
<comment type="subcellular location">
    <subcellularLocation>
        <location evidence="1 8">Cell outer membrane</location>
        <topology evidence="1 8">Multi-pass membrane protein</topology>
    </subcellularLocation>
</comment>
<dbReference type="Gene3D" id="2.170.130.10">
    <property type="entry name" value="TonB-dependent receptor, plug domain"/>
    <property type="match status" value="1"/>
</dbReference>
<dbReference type="PANTHER" id="PTHR40980">
    <property type="entry name" value="PLUG DOMAIN-CONTAINING PROTEIN"/>
    <property type="match status" value="1"/>
</dbReference>
<evidence type="ECO:0000256" key="6">
    <source>
        <dbReference type="ARBA" id="ARBA00023136"/>
    </source>
</evidence>
<dbReference type="InterPro" id="IPR036942">
    <property type="entry name" value="Beta-barrel_TonB_sf"/>
</dbReference>
<dbReference type="Gene3D" id="2.40.170.20">
    <property type="entry name" value="TonB-dependent receptor, beta-barrel domain"/>
    <property type="match status" value="1"/>
</dbReference>
<keyword evidence="11" id="KW-0732">Signal</keyword>
<accession>A0A1E3H705</accession>
<name>A0A1E3H705_9HYPH</name>
<evidence type="ECO:0000313" key="15">
    <source>
        <dbReference type="Proteomes" id="UP000094622"/>
    </source>
</evidence>
<evidence type="ECO:0000256" key="3">
    <source>
        <dbReference type="ARBA" id="ARBA00022452"/>
    </source>
</evidence>
<dbReference type="InterPro" id="IPR012910">
    <property type="entry name" value="Plug_dom"/>
</dbReference>
<keyword evidence="6 8" id="KW-0472">Membrane</keyword>
<evidence type="ECO:0000256" key="4">
    <source>
        <dbReference type="ARBA" id="ARBA00022692"/>
    </source>
</evidence>
<dbReference type="GO" id="GO:0009279">
    <property type="term" value="C:cell outer membrane"/>
    <property type="evidence" value="ECO:0007669"/>
    <property type="project" value="UniProtKB-SubCell"/>
</dbReference>
<feature type="domain" description="TonB-dependent receptor plug" evidence="13">
    <location>
        <begin position="80"/>
        <end position="174"/>
    </location>
</feature>
<dbReference type="InterPro" id="IPR039426">
    <property type="entry name" value="TonB-dep_rcpt-like"/>
</dbReference>
<dbReference type="AlphaFoldDB" id="A0A1E3H705"/>
<keyword evidence="4 8" id="KW-0812">Transmembrane</keyword>
<evidence type="ECO:0000259" key="13">
    <source>
        <dbReference type="Pfam" id="PF07715"/>
    </source>
</evidence>
<dbReference type="InterPro" id="IPR037066">
    <property type="entry name" value="Plug_dom_sf"/>
</dbReference>
<comment type="similarity">
    <text evidence="8 9">Belongs to the TonB-dependent receptor family.</text>
</comment>
<keyword evidence="7 8" id="KW-0998">Cell outer membrane</keyword>
<keyword evidence="5 9" id="KW-0798">TonB box</keyword>
<evidence type="ECO:0000256" key="1">
    <source>
        <dbReference type="ARBA" id="ARBA00004571"/>
    </source>
</evidence>
<evidence type="ECO:0000256" key="9">
    <source>
        <dbReference type="RuleBase" id="RU003357"/>
    </source>
</evidence>
<feature type="region of interest" description="Disordered" evidence="10">
    <location>
        <begin position="293"/>
        <end position="312"/>
    </location>
</feature>
<gene>
    <name evidence="14" type="ORF">A6302_00599</name>
</gene>
<dbReference type="Proteomes" id="UP000094622">
    <property type="component" value="Unassembled WGS sequence"/>
</dbReference>
<evidence type="ECO:0000259" key="12">
    <source>
        <dbReference type="Pfam" id="PF00593"/>
    </source>
</evidence>
<feature type="signal peptide" evidence="11">
    <location>
        <begin position="1"/>
        <end position="20"/>
    </location>
</feature>
<organism evidence="14 15">
    <name type="scientific">Methylobrevis pamukkalensis</name>
    <dbReference type="NCBI Taxonomy" id="1439726"/>
    <lineage>
        <taxon>Bacteria</taxon>
        <taxon>Pseudomonadati</taxon>
        <taxon>Pseudomonadota</taxon>
        <taxon>Alphaproteobacteria</taxon>
        <taxon>Hyphomicrobiales</taxon>
        <taxon>Pleomorphomonadaceae</taxon>
        <taxon>Methylobrevis</taxon>
    </lineage>
</organism>
<dbReference type="PROSITE" id="PS51257">
    <property type="entry name" value="PROKAR_LIPOPROTEIN"/>
    <property type="match status" value="1"/>
</dbReference>
<keyword evidence="15" id="KW-1185">Reference proteome</keyword>
<proteinExistence type="inferred from homology"/>
<evidence type="ECO:0000256" key="5">
    <source>
        <dbReference type="ARBA" id="ARBA00023077"/>
    </source>
</evidence>
<evidence type="ECO:0000313" key="14">
    <source>
        <dbReference type="EMBL" id="ODN72084.1"/>
    </source>
</evidence>
<evidence type="ECO:0000256" key="7">
    <source>
        <dbReference type="ARBA" id="ARBA00023237"/>
    </source>
</evidence>
<evidence type="ECO:0000256" key="2">
    <source>
        <dbReference type="ARBA" id="ARBA00022448"/>
    </source>
</evidence>
<evidence type="ECO:0000256" key="11">
    <source>
        <dbReference type="SAM" id="SignalP"/>
    </source>
</evidence>
<sequence>MRLTGVSLIAIAMGCSMAGAQEGVAPAGSPDETLLLDPIILHAASGQKCRKVASPNGQDTDLPLCIGLGTERDGLPGATMDRAEFGRLPTGARVQDVIKRLPGVFTGGGPGEDKDARVLGLDKEYTRTTIDGIQLPDGGEKREFNLDRLSSSLVESVEVIRSRRAEMEADGIAGRVDIKLRDIPREREIAVQGAVGAPEGGDIQQWHSLTAGGMLNETFGAQGAVSWSKVPNIKTKTKTDKDGVTLAETEDEVKDVTSTDFLGDFLWQTDDTAVRFKPTWLNQVEDKDKTKAKYKSDGSFNGSETEAESKTKRTVGGAFSVRHDFDEAFSVFEGATLDARVAYYAGSEDKDKDKATYKADGSEEASKFETEWEEKNDDLLQGEVNLALPFEAGGAHNILKTGLLAKYKTRDKAKTKAKAGIPQAAGEKDVYALEEITIAGYVQNETEFFGAVKITPGLRIEATSLEATSAAGMTSDGDAIDLLPSLPFEVRFSEDWALSGGIARVVTRPKFDLLVPWETSGSDRTTIGNPDLEPERGWAYDVDLDYTSPHLDLGAGVFYRWISDRIEEVATGDEDDDGNPIYQSQNVGDGWTAGVILEERVGLGLLGLEALEGFSITSTQTFARSRLTEYDGTKRPFKEQPDFWGDVALVWSDPDARLSAALALNFTSEITSSGDNGDEVRDAELTLDAEVDYRLTDQITLFALAENLTGTERVKRKADGAVEVEEGARSVYVGLKGSF</sequence>
<comment type="caution">
    <text evidence="14">The sequence shown here is derived from an EMBL/GenBank/DDBJ whole genome shotgun (WGS) entry which is preliminary data.</text>
</comment>
<protein>
    <submittedName>
        <fullName evidence="14">Vitamin B12/cobalamin outer membrane transporter</fullName>
    </submittedName>
</protein>